<keyword evidence="9" id="KW-0498">Mitosis</keyword>
<dbReference type="GO" id="GO:0008608">
    <property type="term" value="P:attachment of spindle microtubules to kinetochore"/>
    <property type="evidence" value="ECO:0007669"/>
    <property type="project" value="InterPro"/>
</dbReference>
<dbReference type="InParanoid" id="A3LXY6"/>
<reference evidence="19 20" key="1">
    <citation type="journal article" date="2007" name="Nat. Biotechnol.">
        <title>Genome sequence of the lignocellulose-bioconverting and xylose-fermenting yeast Pichia stipitis.</title>
        <authorList>
            <person name="Jeffries T.W."/>
            <person name="Grigoriev I.V."/>
            <person name="Grimwood J."/>
            <person name="Laplaza J.M."/>
            <person name="Aerts A."/>
            <person name="Salamov A."/>
            <person name="Schmutz J."/>
            <person name="Lindquist E."/>
            <person name="Dehal P."/>
            <person name="Shapiro H."/>
            <person name="Jin Y.S."/>
            <person name="Passoth V."/>
            <person name="Richardson P.M."/>
        </authorList>
    </citation>
    <scope>NUCLEOTIDE SEQUENCE [LARGE SCALE GENOMIC DNA]</scope>
    <source>
        <strain evidence="20">ATCC 58785 / CBS 6054 / NBRC 10063 / NRRL Y-11545</strain>
    </source>
</reference>
<evidence type="ECO:0000256" key="16">
    <source>
        <dbReference type="ARBA" id="ARBA00044179"/>
    </source>
</evidence>
<evidence type="ECO:0000256" key="6">
    <source>
        <dbReference type="ARBA" id="ARBA00022490"/>
    </source>
</evidence>
<name>A3LXY6_PICST</name>
<organism evidence="19 20">
    <name type="scientific">Scheffersomyces stipitis (strain ATCC 58785 / CBS 6054 / NBRC 10063 / NRRL Y-11545)</name>
    <name type="common">Yeast</name>
    <name type="synonym">Pichia stipitis</name>
    <dbReference type="NCBI Taxonomy" id="322104"/>
    <lineage>
        <taxon>Eukaryota</taxon>
        <taxon>Fungi</taxon>
        <taxon>Dikarya</taxon>
        <taxon>Ascomycota</taxon>
        <taxon>Saccharomycotina</taxon>
        <taxon>Pichiomycetes</taxon>
        <taxon>Debaryomycetaceae</taxon>
        <taxon>Scheffersomyces</taxon>
    </lineage>
</organism>
<keyword evidence="13" id="KW-0539">Nucleus</keyword>
<dbReference type="eggNOG" id="ENOG502S7SV">
    <property type="taxonomic scope" value="Eukaryota"/>
</dbReference>
<evidence type="ECO:0000256" key="10">
    <source>
        <dbReference type="ARBA" id="ARBA00022829"/>
    </source>
</evidence>
<sequence>MQSNIDYSKSSLLSPLESQVLTQYQFLNSQLITLNNEISKLTHKSKPEDTDEDTEEWSQTRSTGVGHLLLDNLRNLEMKIGLIHTLFKGAVYALFLEQDNADLGKQEDEDEEQEEEEEQEDSEGEVLDVDADVTRDHIEVE</sequence>
<feature type="compositionally biased region" description="Basic and acidic residues" evidence="18">
    <location>
        <begin position="132"/>
        <end position="141"/>
    </location>
</feature>
<keyword evidence="7" id="KW-0132">Cell division</keyword>
<dbReference type="HOGENOM" id="CLU_149455_0_0_1"/>
<keyword evidence="20" id="KW-1185">Reference proteome</keyword>
<protein>
    <recommendedName>
        <fullName evidence="16">DASH complex subunit DAD3</fullName>
    </recommendedName>
    <alternativeName>
        <fullName evidence="17">Outer kinetochore protein DAD3</fullName>
    </alternativeName>
</protein>
<keyword evidence="6" id="KW-0963">Cytoplasm</keyword>
<feature type="region of interest" description="Disordered" evidence="18">
    <location>
        <begin position="42"/>
        <end position="61"/>
    </location>
</feature>
<dbReference type="Pfam" id="PF08656">
    <property type="entry name" value="DASH_Dad3"/>
    <property type="match status" value="1"/>
</dbReference>
<dbReference type="PANTHER" id="PTHR28017:SF1">
    <property type="entry name" value="DASH COMPLEX SUBUNIT DAD3"/>
    <property type="match status" value="1"/>
</dbReference>
<evidence type="ECO:0000256" key="11">
    <source>
        <dbReference type="ARBA" id="ARBA00022838"/>
    </source>
</evidence>
<evidence type="ECO:0000313" key="19">
    <source>
        <dbReference type="EMBL" id="ABN67543.1"/>
    </source>
</evidence>
<evidence type="ECO:0000256" key="8">
    <source>
        <dbReference type="ARBA" id="ARBA00022701"/>
    </source>
</evidence>
<evidence type="ECO:0000256" key="14">
    <source>
        <dbReference type="ARBA" id="ARBA00023306"/>
    </source>
</evidence>
<dbReference type="STRING" id="322104.A3LXY6"/>
<dbReference type="FunCoup" id="A3LXY6">
    <property type="interactions" value="10"/>
</dbReference>
<comment type="subcellular location">
    <subcellularLocation>
        <location evidence="3">Chromosome</location>
        <location evidence="3">Centromere</location>
        <location evidence="3">Kinetochore</location>
    </subcellularLocation>
    <subcellularLocation>
        <location evidence="2">Cytoplasm</location>
        <location evidence="2">Cytoskeleton</location>
        <location evidence="2">Spindle</location>
    </subcellularLocation>
    <subcellularLocation>
        <location evidence="1">Nucleus</location>
    </subcellularLocation>
</comment>
<evidence type="ECO:0000256" key="13">
    <source>
        <dbReference type="ARBA" id="ARBA00023242"/>
    </source>
</evidence>
<evidence type="ECO:0000256" key="4">
    <source>
        <dbReference type="ARBA" id="ARBA00006277"/>
    </source>
</evidence>
<dbReference type="GO" id="GO:0051301">
    <property type="term" value="P:cell division"/>
    <property type="evidence" value="ECO:0007669"/>
    <property type="project" value="UniProtKB-KW"/>
</dbReference>
<evidence type="ECO:0000256" key="5">
    <source>
        <dbReference type="ARBA" id="ARBA00022454"/>
    </source>
</evidence>
<keyword evidence="14" id="KW-0131">Cell cycle</keyword>
<keyword evidence="8" id="KW-0493">Microtubule</keyword>
<evidence type="ECO:0000256" key="7">
    <source>
        <dbReference type="ARBA" id="ARBA00022618"/>
    </source>
</evidence>
<keyword evidence="10" id="KW-0159">Chromosome partition</keyword>
<dbReference type="GO" id="GO:0072686">
    <property type="term" value="C:mitotic spindle"/>
    <property type="evidence" value="ECO:0007669"/>
    <property type="project" value="InterPro"/>
</dbReference>
<dbReference type="PANTHER" id="PTHR28017">
    <property type="entry name" value="DASH COMPLEX SUBUNIT DAD3"/>
    <property type="match status" value="1"/>
</dbReference>
<dbReference type="GO" id="GO:0005874">
    <property type="term" value="C:microtubule"/>
    <property type="evidence" value="ECO:0007669"/>
    <property type="project" value="UniProtKB-KW"/>
</dbReference>
<accession>A3LXY6</accession>
<dbReference type="RefSeq" id="XP_001385572.1">
    <property type="nucleotide sequence ID" value="XM_001385535.1"/>
</dbReference>
<comment type="similarity">
    <text evidence="4">Belongs to the DASH complex DAD3 family.</text>
</comment>
<feature type="region of interest" description="Disordered" evidence="18">
    <location>
        <begin position="102"/>
        <end position="141"/>
    </location>
</feature>
<dbReference type="OMA" id="TNYADNP"/>
<keyword evidence="11" id="KW-0995">Kinetochore</keyword>
<evidence type="ECO:0000256" key="9">
    <source>
        <dbReference type="ARBA" id="ARBA00022776"/>
    </source>
</evidence>
<evidence type="ECO:0000256" key="17">
    <source>
        <dbReference type="ARBA" id="ARBA00044305"/>
    </source>
</evidence>
<evidence type="ECO:0000256" key="1">
    <source>
        <dbReference type="ARBA" id="ARBA00004123"/>
    </source>
</evidence>
<evidence type="ECO:0000256" key="15">
    <source>
        <dbReference type="ARBA" id="ARBA00023328"/>
    </source>
</evidence>
<evidence type="ECO:0000256" key="2">
    <source>
        <dbReference type="ARBA" id="ARBA00004186"/>
    </source>
</evidence>
<feature type="compositionally biased region" description="Acidic residues" evidence="18">
    <location>
        <begin position="107"/>
        <end position="131"/>
    </location>
</feature>
<dbReference type="EMBL" id="CP000500">
    <property type="protein sequence ID" value="ABN67543.1"/>
    <property type="molecule type" value="Genomic_DNA"/>
</dbReference>
<keyword evidence="15" id="KW-0137">Centromere</keyword>
<dbReference type="GO" id="GO:0051010">
    <property type="term" value="F:microtubule plus-end binding"/>
    <property type="evidence" value="ECO:0007669"/>
    <property type="project" value="TreeGrafter"/>
</dbReference>
<gene>
    <name evidence="19" type="ORF">PICST_32984</name>
</gene>
<dbReference type="InterPro" id="IPR013965">
    <property type="entry name" value="DASH_Dad3"/>
</dbReference>
<dbReference type="KEGG" id="pic:PICST_32984"/>
<keyword evidence="12" id="KW-0206">Cytoskeleton</keyword>
<evidence type="ECO:0000313" key="20">
    <source>
        <dbReference type="Proteomes" id="UP000002258"/>
    </source>
</evidence>
<evidence type="ECO:0000256" key="12">
    <source>
        <dbReference type="ARBA" id="ARBA00023212"/>
    </source>
</evidence>
<dbReference type="GO" id="GO:0042729">
    <property type="term" value="C:DASH complex"/>
    <property type="evidence" value="ECO:0007669"/>
    <property type="project" value="InterPro"/>
</dbReference>
<evidence type="ECO:0000256" key="3">
    <source>
        <dbReference type="ARBA" id="ARBA00004629"/>
    </source>
</evidence>
<proteinExistence type="inferred from homology"/>
<dbReference type="GeneID" id="4839856"/>
<keyword evidence="5" id="KW-0158">Chromosome</keyword>
<dbReference type="Proteomes" id="UP000002258">
    <property type="component" value="Chromosome 6"/>
</dbReference>
<dbReference type="OrthoDB" id="2443965at2759"/>
<dbReference type="AlphaFoldDB" id="A3LXY6"/>
<evidence type="ECO:0000256" key="18">
    <source>
        <dbReference type="SAM" id="MobiDB-lite"/>
    </source>
</evidence>